<feature type="repeat" description="ANK" evidence="3">
    <location>
        <begin position="642"/>
        <end position="670"/>
    </location>
</feature>
<feature type="repeat" description="ANK" evidence="3">
    <location>
        <begin position="869"/>
        <end position="901"/>
    </location>
</feature>
<dbReference type="InterPro" id="IPR054471">
    <property type="entry name" value="GPIID_WHD"/>
</dbReference>
<protein>
    <submittedName>
        <fullName evidence="6">Ankyrin repeat-containing domain protein</fullName>
    </submittedName>
</protein>
<evidence type="ECO:0000259" key="4">
    <source>
        <dbReference type="Pfam" id="PF22939"/>
    </source>
</evidence>
<accession>A0AAD6T9N2</accession>
<feature type="repeat" description="ANK" evidence="3">
    <location>
        <begin position="836"/>
        <end position="868"/>
    </location>
</feature>
<feature type="repeat" description="ANK" evidence="3">
    <location>
        <begin position="1067"/>
        <end position="1099"/>
    </location>
</feature>
<keyword evidence="2 3" id="KW-0040">ANK repeat</keyword>
<dbReference type="Gene3D" id="3.40.50.300">
    <property type="entry name" value="P-loop containing nucleotide triphosphate hydrolases"/>
    <property type="match status" value="1"/>
</dbReference>
<evidence type="ECO:0000313" key="7">
    <source>
        <dbReference type="Proteomes" id="UP001218188"/>
    </source>
</evidence>
<feature type="repeat" description="ANK" evidence="3">
    <location>
        <begin position="704"/>
        <end position="736"/>
    </location>
</feature>
<dbReference type="Proteomes" id="UP001218188">
    <property type="component" value="Unassembled WGS sequence"/>
</dbReference>
<feature type="repeat" description="ANK" evidence="3">
    <location>
        <begin position="938"/>
        <end position="967"/>
    </location>
</feature>
<feature type="domain" description="Nephrocystin 3-like N-terminal" evidence="5">
    <location>
        <begin position="119"/>
        <end position="283"/>
    </location>
</feature>
<feature type="repeat" description="ANK" evidence="3">
    <location>
        <begin position="1034"/>
        <end position="1066"/>
    </location>
</feature>
<dbReference type="Gene3D" id="1.25.40.20">
    <property type="entry name" value="Ankyrin repeat-containing domain"/>
    <property type="match status" value="4"/>
</dbReference>
<feature type="non-terminal residue" evidence="6">
    <location>
        <position position="1156"/>
    </location>
</feature>
<dbReference type="EMBL" id="JARJCM010000016">
    <property type="protein sequence ID" value="KAJ7041582.1"/>
    <property type="molecule type" value="Genomic_DNA"/>
</dbReference>
<comment type="caution">
    <text evidence="6">The sequence shown here is derived from an EMBL/GenBank/DDBJ whole genome shotgun (WGS) entry which is preliminary data.</text>
</comment>
<dbReference type="InterPro" id="IPR002110">
    <property type="entry name" value="Ankyrin_rpt"/>
</dbReference>
<name>A0AAD6T9N2_9AGAR</name>
<organism evidence="6 7">
    <name type="scientific">Mycena alexandri</name>
    <dbReference type="NCBI Taxonomy" id="1745969"/>
    <lineage>
        <taxon>Eukaryota</taxon>
        <taxon>Fungi</taxon>
        <taxon>Dikarya</taxon>
        <taxon>Basidiomycota</taxon>
        <taxon>Agaricomycotina</taxon>
        <taxon>Agaricomycetes</taxon>
        <taxon>Agaricomycetidae</taxon>
        <taxon>Agaricales</taxon>
        <taxon>Marasmiineae</taxon>
        <taxon>Mycenaceae</taxon>
        <taxon>Mycena</taxon>
    </lineage>
</organism>
<feature type="repeat" description="ANK" evidence="3">
    <location>
        <begin position="902"/>
        <end position="934"/>
    </location>
</feature>
<dbReference type="SUPFAM" id="SSF48403">
    <property type="entry name" value="Ankyrin repeat"/>
    <property type="match status" value="2"/>
</dbReference>
<keyword evidence="7" id="KW-1185">Reference proteome</keyword>
<dbReference type="SMART" id="SM00248">
    <property type="entry name" value="ANK"/>
    <property type="match status" value="16"/>
</dbReference>
<keyword evidence="1" id="KW-0677">Repeat</keyword>
<feature type="domain" description="GPI inositol-deacylase winged helix" evidence="4">
    <location>
        <begin position="398"/>
        <end position="475"/>
    </location>
</feature>
<dbReference type="Pfam" id="PF22939">
    <property type="entry name" value="WHD_GPIID"/>
    <property type="match status" value="1"/>
</dbReference>
<feature type="repeat" description="ANK" evidence="3">
    <location>
        <begin position="737"/>
        <end position="769"/>
    </location>
</feature>
<dbReference type="Pfam" id="PF12796">
    <property type="entry name" value="Ank_2"/>
    <property type="match status" value="5"/>
</dbReference>
<dbReference type="InterPro" id="IPR027417">
    <property type="entry name" value="P-loop_NTPase"/>
</dbReference>
<dbReference type="PROSITE" id="PS50088">
    <property type="entry name" value="ANK_REPEAT"/>
    <property type="match status" value="14"/>
</dbReference>
<evidence type="ECO:0000256" key="3">
    <source>
        <dbReference type="PROSITE-ProRule" id="PRU00023"/>
    </source>
</evidence>
<dbReference type="AlphaFoldDB" id="A0AAD6T9N2"/>
<evidence type="ECO:0000256" key="2">
    <source>
        <dbReference type="ARBA" id="ARBA00023043"/>
    </source>
</evidence>
<dbReference type="InterPro" id="IPR056884">
    <property type="entry name" value="NPHP3-like_N"/>
</dbReference>
<dbReference type="PRINTS" id="PR01415">
    <property type="entry name" value="ANKYRIN"/>
</dbReference>
<feature type="repeat" description="ANK" evidence="3">
    <location>
        <begin position="770"/>
        <end position="802"/>
    </location>
</feature>
<dbReference type="InterPro" id="IPR036770">
    <property type="entry name" value="Ankyrin_rpt-contain_sf"/>
</dbReference>
<dbReference type="PANTHER" id="PTHR24171">
    <property type="entry name" value="ANKYRIN REPEAT DOMAIN-CONTAINING PROTEIN 39-RELATED"/>
    <property type="match status" value="1"/>
</dbReference>
<dbReference type="SUPFAM" id="SSF52540">
    <property type="entry name" value="P-loop containing nucleoside triphosphate hydrolases"/>
    <property type="match status" value="1"/>
</dbReference>
<dbReference type="Pfam" id="PF24883">
    <property type="entry name" value="NPHP3_N"/>
    <property type="match status" value="1"/>
</dbReference>
<reference evidence="6" key="1">
    <citation type="submission" date="2023-03" db="EMBL/GenBank/DDBJ databases">
        <title>Massive genome expansion in bonnet fungi (Mycena s.s.) driven by repeated elements and novel gene families across ecological guilds.</title>
        <authorList>
            <consortium name="Lawrence Berkeley National Laboratory"/>
            <person name="Harder C.B."/>
            <person name="Miyauchi S."/>
            <person name="Viragh M."/>
            <person name="Kuo A."/>
            <person name="Thoen E."/>
            <person name="Andreopoulos B."/>
            <person name="Lu D."/>
            <person name="Skrede I."/>
            <person name="Drula E."/>
            <person name="Henrissat B."/>
            <person name="Morin E."/>
            <person name="Kohler A."/>
            <person name="Barry K."/>
            <person name="LaButti K."/>
            <person name="Morin E."/>
            <person name="Salamov A."/>
            <person name="Lipzen A."/>
            <person name="Mereny Z."/>
            <person name="Hegedus B."/>
            <person name="Baldrian P."/>
            <person name="Stursova M."/>
            <person name="Weitz H."/>
            <person name="Taylor A."/>
            <person name="Grigoriev I.V."/>
            <person name="Nagy L.G."/>
            <person name="Martin F."/>
            <person name="Kauserud H."/>
        </authorList>
    </citation>
    <scope>NUCLEOTIDE SEQUENCE</scope>
    <source>
        <strain evidence="6">CBHHK200</strain>
    </source>
</reference>
<dbReference type="PROSITE" id="PS50297">
    <property type="entry name" value="ANK_REP_REGION"/>
    <property type="match status" value="14"/>
</dbReference>
<feature type="repeat" description="ANK" evidence="3">
    <location>
        <begin position="1005"/>
        <end position="1033"/>
    </location>
</feature>
<feature type="repeat" description="ANK" evidence="3">
    <location>
        <begin position="803"/>
        <end position="835"/>
    </location>
</feature>
<evidence type="ECO:0000313" key="6">
    <source>
        <dbReference type="EMBL" id="KAJ7041582.1"/>
    </source>
</evidence>
<dbReference type="Pfam" id="PF00023">
    <property type="entry name" value="Ank"/>
    <property type="match status" value="3"/>
</dbReference>
<proteinExistence type="predicted"/>
<evidence type="ECO:0000259" key="5">
    <source>
        <dbReference type="Pfam" id="PF24883"/>
    </source>
</evidence>
<sequence length="1156" mass="121241">PLILVFARIHSSCYHPQVYCSNTSSLDTLLLRIAMPHQHNVSYMVNMKGGKGGAGGLGGQQGGAGGLGEGPVLHIESANVHVQGGAEINIRHRDVILNWLSPINFFLRQADISQMRAKGTGEWLLANPVFKNWESGSGSTLWCSGIPGAGKTVLASMVVDHLHAAFRNNKDIGVACIYLNHKEAGQQPPPKLLAGLWRQLVLDRDIGSTAENLYKQHRDKGTVPSLEEVVNVLHSSLKEFSKVFVIVDAMDEYPNEAPTFQREILLQHLAEMGSNVNLMITSRPNISPESGPSFSNLETLDIQAAPEDIQAYINGQIKLSPRLSRHVQRQLKLQEDIHSKISSKSVDGMFLLAKLHIDSLSTKNTIREVREALNALPGSLDGSYEVAIQRIDAQSDADRKTAHSTITWVANAKRPLTVEELQVALAVKPGMRKVDEEEDLTDIEIILSVCAGLVIVDKESSVVRFVHYTTQEYLDKIQAEKFPGAQTEITRTLLTVLAFDGFPDLSWKSWNLPPLVNYSQYCLAHAAGQPEVQLRENLLEFLGRSFQWKETMNPSKYPWEWKWDSLPWIYADWPSQASALWIAAAANLVDSVKWLLEGAAWPQHSANQAICVASYYGHTEIVCIFLNKGANINAAGGFYGGALQAAAAEGHTAIVAALLEKGANVNAAGERYGSALQAAAAGGHTETVATLLKKGADVNAAGERYGSALQLAAAPGHTETVAALLEKGANVNAAGERYGSALQAAAAGGHTEIVAALLEKGADVNAAGERYGSALQAAAARGHTEIVAALLEKGANVNAAGEEGESALQLAAARGHTETVAALLEKGADVNAAGGRYGSALQLAAARGHTESVAALLEKSANINAAGGEGESALQLAAARGHTETVAALLEKSADINAAGGRDGSALQAAAARGHTETVVALLEKGADINAAVGFFGNALQLAAAPGHTEIVAALLEKGADVNAAGGLYGGALQAAARGGHTEIVAALLAKGADINAAGELYGGALQVAAAQGHTEIVAALLQKGADINAAGGEHGSALQAAAAGGHTEIVVTLLEKGAPVNAAGGEHGSALQAAAAGGHTEIVATLLQKGANINAAGGKYGTALEIASKYGHNTIVTMLGGRPGFQSQWENQRDLTVKFYIDPSYTPLSGVGYFL</sequence>
<feature type="repeat" description="ANK" evidence="3">
    <location>
        <begin position="972"/>
        <end position="1000"/>
    </location>
</feature>
<feature type="repeat" description="ANK" evidence="3">
    <location>
        <begin position="671"/>
        <end position="703"/>
    </location>
</feature>
<gene>
    <name evidence="6" type="ORF">C8F04DRAFT_145578</name>
</gene>
<evidence type="ECO:0000256" key="1">
    <source>
        <dbReference type="ARBA" id="ARBA00022737"/>
    </source>
</evidence>